<keyword evidence="6" id="KW-1185">Reference proteome</keyword>
<dbReference type="InterPro" id="IPR041489">
    <property type="entry name" value="PDZ_6"/>
</dbReference>
<evidence type="ECO:0000313" key="6">
    <source>
        <dbReference type="Proteomes" id="UP000011087"/>
    </source>
</evidence>
<evidence type="ECO:0000259" key="3">
    <source>
        <dbReference type="PROSITE" id="PS50106"/>
    </source>
</evidence>
<reference evidence="4 6" key="1">
    <citation type="journal article" date="2012" name="Nature">
        <title>Algal genomes reveal evolutionary mosaicism and the fate of nucleomorphs.</title>
        <authorList>
            <consortium name="DOE Joint Genome Institute"/>
            <person name="Curtis B.A."/>
            <person name="Tanifuji G."/>
            <person name="Burki F."/>
            <person name="Gruber A."/>
            <person name="Irimia M."/>
            <person name="Maruyama S."/>
            <person name="Arias M.C."/>
            <person name="Ball S.G."/>
            <person name="Gile G.H."/>
            <person name="Hirakawa Y."/>
            <person name="Hopkins J.F."/>
            <person name="Kuo A."/>
            <person name="Rensing S.A."/>
            <person name="Schmutz J."/>
            <person name="Symeonidi A."/>
            <person name="Elias M."/>
            <person name="Eveleigh R.J."/>
            <person name="Herman E.K."/>
            <person name="Klute M.J."/>
            <person name="Nakayama T."/>
            <person name="Obornik M."/>
            <person name="Reyes-Prieto A."/>
            <person name="Armbrust E.V."/>
            <person name="Aves S.J."/>
            <person name="Beiko R.G."/>
            <person name="Coutinho P."/>
            <person name="Dacks J.B."/>
            <person name="Durnford D.G."/>
            <person name="Fast N.M."/>
            <person name="Green B.R."/>
            <person name="Grisdale C.J."/>
            <person name="Hempel F."/>
            <person name="Henrissat B."/>
            <person name="Hoppner M.P."/>
            <person name="Ishida K."/>
            <person name="Kim E."/>
            <person name="Koreny L."/>
            <person name="Kroth P.G."/>
            <person name="Liu Y."/>
            <person name="Malik S.B."/>
            <person name="Maier U.G."/>
            <person name="McRose D."/>
            <person name="Mock T."/>
            <person name="Neilson J.A."/>
            <person name="Onodera N.T."/>
            <person name="Poole A.M."/>
            <person name="Pritham E.J."/>
            <person name="Richards T.A."/>
            <person name="Rocap G."/>
            <person name="Roy S.W."/>
            <person name="Sarai C."/>
            <person name="Schaack S."/>
            <person name="Shirato S."/>
            <person name="Slamovits C.H."/>
            <person name="Spencer D.F."/>
            <person name="Suzuki S."/>
            <person name="Worden A.Z."/>
            <person name="Zauner S."/>
            <person name="Barry K."/>
            <person name="Bell C."/>
            <person name="Bharti A.K."/>
            <person name="Crow J.A."/>
            <person name="Grimwood J."/>
            <person name="Kramer R."/>
            <person name="Lindquist E."/>
            <person name="Lucas S."/>
            <person name="Salamov A."/>
            <person name="McFadden G.I."/>
            <person name="Lane C.E."/>
            <person name="Keeling P.J."/>
            <person name="Gray M.W."/>
            <person name="Grigoriev I.V."/>
            <person name="Archibald J.M."/>
        </authorList>
    </citation>
    <scope>NUCLEOTIDE SEQUENCE</scope>
    <source>
        <strain evidence="4 6">CCMP2712</strain>
    </source>
</reference>
<feature type="compositionally biased region" description="Low complexity" evidence="1">
    <location>
        <begin position="47"/>
        <end position="64"/>
    </location>
</feature>
<sequence>MGLAGARRDQLLSLPLPLLPLVLLPSVAEPGGTRPARHSLPQQTPIASNSLQQPQPAQANSSPLNQSTSAQNQVCGVGILFTQDAKGENKITKVVPGSPAAASGRVRVGDILVKVNGYSIVGKSVSEIVSMIQGPQGSRVEISLTSSESKSWNVVSAPFQELPFDYKRDKSSKKTTTTSKGRDDMLPGQRMVFGGGTLPPGFEHLESLRTSQPYTQPCVSLRKVVLVRHPLKLEAAQPE</sequence>
<dbReference type="RefSeq" id="XP_005823902.1">
    <property type="nucleotide sequence ID" value="XM_005823845.1"/>
</dbReference>
<feature type="domain" description="PDZ" evidence="3">
    <location>
        <begin position="61"/>
        <end position="133"/>
    </location>
</feature>
<proteinExistence type="predicted"/>
<feature type="region of interest" description="Disordered" evidence="1">
    <location>
        <begin position="30"/>
        <end position="68"/>
    </location>
</feature>
<name>L1ILC6_GUITC</name>
<dbReference type="EnsemblProtists" id="EKX36922">
    <property type="protein sequence ID" value="EKX36922"/>
    <property type="gene ID" value="GUITHDRAFT_145418"/>
</dbReference>
<protein>
    <recommendedName>
        <fullName evidence="3">PDZ domain-containing protein</fullName>
    </recommendedName>
</protein>
<organism evidence="4">
    <name type="scientific">Guillardia theta (strain CCMP2712)</name>
    <name type="common">Cryptophyte</name>
    <dbReference type="NCBI Taxonomy" id="905079"/>
    <lineage>
        <taxon>Eukaryota</taxon>
        <taxon>Cryptophyceae</taxon>
        <taxon>Pyrenomonadales</taxon>
        <taxon>Geminigeraceae</taxon>
        <taxon>Guillardia</taxon>
    </lineage>
</organism>
<evidence type="ECO:0000256" key="1">
    <source>
        <dbReference type="SAM" id="MobiDB-lite"/>
    </source>
</evidence>
<dbReference type="KEGG" id="gtt:GUITHDRAFT_145418"/>
<feature type="signal peptide" evidence="2">
    <location>
        <begin position="1"/>
        <end position="30"/>
    </location>
</feature>
<feature type="chain" id="PRO_5008770219" description="PDZ domain-containing protein" evidence="2">
    <location>
        <begin position="31"/>
        <end position="239"/>
    </location>
</feature>
<keyword evidence="2" id="KW-0732">Signal</keyword>
<gene>
    <name evidence="4" type="ORF">GUITHDRAFT_145418</name>
</gene>
<dbReference type="PANTHER" id="PTHR32060">
    <property type="entry name" value="TAIL-SPECIFIC PROTEASE"/>
    <property type="match status" value="1"/>
</dbReference>
<dbReference type="InterPro" id="IPR001478">
    <property type="entry name" value="PDZ"/>
</dbReference>
<dbReference type="Proteomes" id="UP000011087">
    <property type="component" value="Unassembled WGS sequence"/>
</dbReference>
<dbReference type="GeneID" id="17293619"/>
<reference evidence="5" key="3">
    <citation type="submission" date="2016-03" db="UniProtKB">
        <authorList>
            <consortium name="EnsemblProtists"/>
        </authorList>
    </citation>
    <scope>IDENTIFICATION</scope>
</reference>
<evidence type="ECO:0000256" key="2">
    <source>
        <dbReference type="SAM" id="SignalP"/>
    </source>
</evidence>
<evidence type="ECO:0000313" key="5">
    <source>
        <dbReference type="EnsemblProtists" id="EKX36922"/>
    </source>
</evidence>
<dbReference type="EMBL" id="JH993066">
    <property type="protein sequence ID" value="EKX36922.1"/>
    <property type="molecule type" value="Genomic_DNA"/>
</dbReference>
<dbReference type="PaxDb" id="55529-EKX36922"/>
<reference evidence="6" key="2">
    <citation type="submission" date="2012-11" db="EMBL/GenBank/DDBJ databases">
        <authorList>
            <person name="Kuo A."/>
            <person name="Curtis B.A."/>
            <person name="Tanifuji G."/>
            <person name="Burki F."/>
            <person name="Gruber A."/>
            <person name="Irimia M."/>
            <person name="Maruyama S."/>
            <person name="Arias M.C."/>
            <person name="Ball S.G."/>
            <person name="Gile G.H."/>
            <person name="Hirakawa Y."/>
            <person name="Hopkins J.F."/>
            <person name="Rensing S.A."/>
            <person name="Schmutz J."/>
            <person name="Symeonidi A."/>
            <person name="Elias M."/>
            <person name="Eveleigh R.J."/>
            <person name="Herman E.K."/>
            <person name="Klute M.J."/>
            <person name="Nakayama T."/>
            <person name="Obornik M."/>
            <person name="Reyes-Prieto A."/>
            <person name="Armbrust E.V."/>
            <person name="Aves S.J."/>
            <person name="Beiko R.G."/>
            <person name="Coutinho P."/>
            <person name="Dacks J.B."/>
            <person name="Durnford D.G."/>
            <person name="Fast N.M."/>
            <person name="Green B.R."/>
            <person name="Grisdale C."/>
            <person name="Hempe F."/>
            <person name="Henrissat B."/>
            <person name="Hoppner M.P."/>
            <person name="Ishida K.-I."/>
            <person name="Kim E."/>
            <person name="Koreny L."/>
            <person name="Kroth P.G."/>
            <person name="Liu Y."/>
            <person name="Malik S.-B."/>
            <person name="Maier U.G."/>
            <person name="McRose D."/>
            <person name="Mock T."/>
            <person name="Neilson J.A."/>
            <person name="Onodera N.T."/>
            <person name="Poole A.M."/>
            <person name="Pritham E.J."/>
            <person name="Richards T.A."/>
            <person name="Rocap G."/>
            <person name="Roy S.W."/>
            <person name="Sarai C."/>
            <person name="Schaack S."/>
            <person name="Shirato S."/>
            <person name="Slamovits C.H."/>
            <person name="Spencer D.F."/>
            <person name="Suzuki S."/>
            <person name="Worden A.Z."/>
            <person name="Zauner S."/>
            <person name="Barry K."/>
            <person name="Bell C."/>
            <person name="Bharti A.K."/>
            <person name="Crow J.A."/>
            <person name="Grimwood J."/>
            <person name="Kramer R."/>
            <person name="Lindquist E."/>
            <person name="Lucas S."/>
            <person name="Salamov A."/>
            <person name="McFadden G.I."/>
            <person name="Lane C.E."/>
            <person name="Keeling P.J."/>
            <person name="Gray M.W."/>
            <person name="Grigoriev I.V."/>
            <person name="Archibald J.M."/>
        </authorList>
    </citation>
    <scope>NUCLEOTIDE SEQUENCE</scope>
    <source>
        <strain evidence="6">CCMP2712</strain>
    </source>
</reference>
<accession>L1ILC6</accession>
<dbReference type="CDD" id="cd06782">
    <property type="entry name" value="cpPDZ_CPP-like"/>
    <property type="match status" value="1"/>
</dbReference>
<evidence type="ECO:0000313" key="4">
    <source>
        <dbReference type="EMBL" id="EKX36922.1"/>
    </source>
</evidence>
<dbReference type="STRING" id="905079.L1ILC6"/>
<dbReference type="PANTHER" id="PTHR32060:SF22">
    <property type="entry name" value="CARBOXYL-TERMINAL-PROCESSING PEPTIDASE 3, CHLOROPLASTIC"/>
    <property type="match status" value="1"/>
</dbReference>
<dbReference type="SMART" id="SM00228">
    <property type="entry name" value="PDZ"/>
    <property type="match status" value="1"/>
</dbReference>
<dbReference type="AlphaFoldDB" id="L1ILC6"/>
<dbReference type="GO" id="GO:0004175">
    <property type="term" value="F:endopeptidase activity"/>
    <property type="evidence" value="ECO:0007669"/>
    <property type="project" value="TreeGrafter"/>
</dbReference>
<dbReference type="HOGENOM" id="CLU_1162995_0_0_1"/>
<dbReference type="Pfam" id="PF17820">
    <property type="entry name" value="PDZ_6"/>
    <property type="match status" value="1"/>
</dbReference>
<dbReference type="InterPro" id="IPR036034">
    <property type="entry name" value="PDZ_sf"/>
</dbReference>
<dbReference type="OrthoDB" id="6281275at2759"/>
<dbReference type="SUPFAM" id="SSF50156">
    <property type="entry name" value="PDZ domain-like"/>
    <property type="match status" value="1"/>
</dbReference>
<dbReference type="Gene3D" id="2.30.42.10">
    <property type="match status" value="1"/>
</dbReference>
<dbReference type="PROSITE" id="PS50106">
    <property type="entry name" value="PDZ"/>
    <property type="match status" value="1"/>
</dbReference>